<name>A0ABQ5YEN5_9NEIS</name>
<keyword evidence="1" id="KW-0732">Signal</keyword>
<dbReference type="PANTHER" id="PTHR36302">
    <property type="entry name" value="BLR7088 PROTEIN"/>
    <property type="match status" value="1"/>
</dbReference>
<sequence>MKIALITSLLLAASATLAADITVKHAWARATVPGQPVSGAFLEITAGKAAVLTGASSSAAAMVEVHEMKMEGGVMKMRQLDKLPLPAGQTVALKPGSYHLMLMQLKAPLKVGEKLPLVLHVEQDGKAIKLDTTAEVRGLAGK</sequence>
<evidence type="ECO:0000313" key="3">
    <source>
        <dbReference type="Proteomes" id="UP001156706"/>
    </source>
</evidence>
<reference evidence="3" key="1">
    <citation type="journal article" date="2019" name="Int. J. Syst. Evol. Microbiol.">
        <title>The Global Catalogue of Microorganisms (GCM) 10K type strain sequencing project: providing services to taxonomists for standard genome sequencing and annotation.</title>
        <authorList>
            <consortium name="The Broad Institute Genomics Platform"/>
            <consortium name="The Broad Institute Genome Sequencing Center for Infectious Disease"/>
            <person name="Wu L."/>
            <person name="Ma J."/>
        </authorList>
    </citation>
    <scope>NUCLEOTIDE SEQUENCE [LARGE SCALE GENOMIC DNA]</scope>
    <source>
        <strain evidence="3">NBRC 110044</strain>
    </source>
</reference>
<dbReference type="SUPFAM" id="SSF110087">
    <property type="entry name" value="DR1885-like metal-binding protein"/>
    <property type="match status" value="1"/>
</dbReference>
<keyword evidence="3" id="KW-1185">Reference proteome</keyword>
<comment type="caution">
    <text evidence="2">The sequence shown here is derived from an EMBL/GenBank/DDBJ whole genome shotgun (WGS) entry which is preliminary data.</text>
</comment>
<dbReference type="Pfam" id="PF04314">
    <property type="entry name" value="PCuAC"/>
    <property type="match status" value="1"/>
</dbReference>
<gene>
    <name evidence="2" type="ORF">GCM10007907_11390</name>
</gene>
<dbReference type="Gene3D" id="2.60.40.1890">
    <property type="entry name" value="PCu(A)C copper chaperone"/>
    <property type="match status" value="1"/>
</dbReference>
<protein>
    <recommendedName>
        <fullName evidence="4">Copper chaperone PCu(A)C</fullName>
    </recommendedName>
</protein>
<accession>A0ABQ5YEN5</accession>
<feature type="chain" id="PRO_5047050520" description="Copper chaperone PCu(A)C" evidence="1">
    <location>
        <begin position="19"/>
        <end position="142"/>
    </location>
</feature>
<dbReference type="InterPro" id="IPR007410">
    <property type="entry name" value="LpqE-like"/>
</dbReference>
<dbReference type="Proteomes" id="UP001156706">
    <property type="component" value="Unassembled WGS sequence"/>
</dbReference>
<proteinExistence type="predicted"/>
<dbReference type="EMBL" id="BSOG01000001">
    <property type="protein sequence ID" value="GLR12349.1"/>
    <property type="molecule type" value="Genomic_DNA"/>
</dbReference>
<dbReference type="InterPro" id="IPR036182">
    <property type="entry name" value="PCuAC_sf"/>
</dbReference>
<evidence type="ECO:0000256" key="1">
    <source>
        <dbReference type="SAM" id="SignalP"/>
    </source>
</evidence>
<evidence type="ECO:0008006" key="4">
    <source>
        <dbReference type="Google" id="ProtNLM"/>
    </source>
</evidence>
<organism evidence="2 3">
    <name type="scientific">Chitinimonas prasina</name>
    <dbReference type="NCBI Taxonomy" id="1434937"/>
    <lineage>
        <taxon>Bacteria</taxon>
        <taxon>Pseudomonadati</taxon>
        <taxon>Pseudomonadota</taxon>
        <taxon>Betaproteobacteria</taxon>
        <taxon>Neisseriales</taxon>
        <taxon>Chitinibacteraceae</taxon>
        <taxon>Chitinimonas</taxon>
    </lineage>
</organism>
<dbReference type="PANTHER" id="PTHR36302:SF1">
    <property type="entry name" value="COPPER CHAPERONE PCU(A)C"/>
    <property type="match status" value="1"/>
</dbReference>
<feature type="signal peptide" evidence="1">
    <location>
        <begin position="1"/>
        <end position="18"/>
    </location>
</feature>
<dbReference type="RefSeq" id="WP_284195476.1">
    <property type="nucleotide sequence ID" value="NZ_BSOG01000001.1"/>
</dbReference>
<dbReference type="InterPro" id="IPR058248">
    <property type="entry name" value="Lxx211020-like"/>
</dbReference>
<evidence type="ECO:0000313" key="2">
    <source>
        <dbReference type="EMBL" id="GLR12349.1"/>
    </source>
</evidence>